<gene>
    <name evidence="7" type="ORF">MIND_00646900</name>
</gene>
<keyword evidence="3 6" id="KW-0645">Protease</keyword>
<evidence type="ECO:0000256" key="4">
    <source>
        <dbReference type="ARBA" id="ARBA00022801"/>
    </source>
</evidence>
<dbReference type="Gene3D" id="3.40.50.1820">
    <property type="entry name" value="alpha/beta hydrolase"/>
    <property type="match status" value="1"/>
</dbReference>
<dbReference type="InterPro" id="IPR001563">
    <property type="entry name" value="Peptidase_S10"/>
</dbReference>
<evidence type="ECO:0000256" key="3">
    <source>
        <dbReference type="ARBA" id="ARBA00022670"/>
    </source>
</evidence>
<dbReference type="PROSITE" id="PS00131">
    <property type="entry name" value="CARBOXYPEPT_SER_SER"/>
    <property type="match status" value="1"/>
</dbReference>
<keyword evidence="5" id="KW-0325">Glycoprotein</keyword>
<keyword evidence="2 6" id="KW-0121">Carboxypeptidase</keyword>
<dbReference type="PANTHER" id="PTHR11802:SF64">
    <property type="entry name" value="CARBOXYPEPTIDASE"/>
    <property type="match status" value="1"/>
</dbReference>
<protein>
    <recommendedName>
        <fullName evidence="6">Carboxypeptidase</fullName>
        <ecNumber evidence="6">3.4.16.-</ecNumber>
    </recommendedName>
</protein>
<name>A0A8H6STM4_9AGAR</name>
<evidence type="ECO:0000256" key="2">
    <source>
        <dbReference type="ARBA" id="ARBA00022645"/>
    </source>
</evidence>
<dbReference type="PANTHER" id="PTHR11802">
    <property type="entry name" value="SERINE PROTEASE FAMILY S10 SERINE CARBOXYPEPTIDASE"/>
    <property type="match status" value="1"/>
</dbReference>
<dbReference type="GO" id="GO:0000324">
    <property type="term" value="C:fungal-type vacuole"/>
    <property type="evidence" value="ECO:0007669"/>
    <property type="project" value="TreeGrafter"/>
</dbReference>
<dbReference type="PRINTS" id="PR00724">
    <property type="entry name" value="CRBOXYPTASEC"/>
</dbReference>
<evidence type="ECO:0000313" key="7">
    <source>
        <dbReference type="EMBL" id="KAF7304152.1"/>
    </source>
</evidence>
<comment type="caution">
    <text evidence="7">The sequence shown here is derived from an EMBL/GenBank/DDBJ whole genome shotgun (WGS) entry which is preliminary data.</text>
</comment>
<sequence>MRLLSSPILFSGLSVLAGQIPARDGVLGGVSQNRAPIVEQQVLTPFATTPGALRVTENSGICGALLFESPHRIVPADYQYIDAETTPGVFQASGYGDLTASESIFFWYFAARNNPDTAPLSLWFNGGPGSSSMIGLLQELGPCRINNDSATVSLNPFSWNTNSNMLFIDQPVGVGFSHGTMSVGTSQAAAADVWSFLQIFLKDSRFASLASRDLAIWTESYGGHYGPTFAAYFLSQNAAIAAGTITGIKLNLKTLGVGDGLTDPIAQYPGYISYAASNPYHTLVSSSVLSRANTSWNTASTGCKARITACNAGGSNSVCSAAQSNCNNNILSPLAGNWDVYYVPTANPDPYPPDITSYLASIRSKVGGEVTWQETNDNVYDNFAATGDWMRTSLPNLETVINAGVRVIIYDGDADYILNFNGVEAMVDSLNTKFSATFKQQVFAPYKVKGLLAGQFKNAGTFSYIRIYGAGHEVPAYKNGSLAVGQAAFQMFSQIMANQSLSST</sequence>
<evidence type="ECO:0000256" key="6">
    <source>
        <dbReference type="RuleBase" id="RU361156"/>
    </source>
</evidence>
<keyword evidence="4 6" id="KW-0378">Hydrolase</keyword>
<dbReference type="GO" id="GO:0004185">
    <property type="term" value="F:serine-type carboxypeptidase activity"/>
    <property type="evidence" value="ECO:0007669"/>
    <property type="project" value="UniProtKB-UniRule"/>
</dbReference>
<dbReference type="OrthoDB" id="443318at2759"/>
<dbReference type="RefSeq" id="XP_037221124.1">
    <property type="nucleotide sequence ID" value="XM_037363203.1"/>
</dbReference>
<feature type="signal peptide" evidence="6">
    <location>
        <begin position="1"/>
        <end position="18"/>
    </location>
</feature>
<dbReference type="InterPro" id="IPR029058">
    <property type="entry name" value="AB_hydrolase_fold"/>
</dbReference>
<evidence type="ECO:0000256" key="1">
    <source>
        <dbReference type="ARBA" id="ARBA00009431"/>
    </source>
</evidence>
<dbReference type="GO" id="GO:0006508">
    <property type="term" value="P:proteolysis"/>
    <property type="evidence" value="ECO:0007669"/>
    <property type="project" value="UniProtKB-KW"/>
</dbReference>
<keyword evidence="8" id="KW-1185">Reference proteome</keyword>
<reference evidence="7" key="1">
    <citation type="submission" date="2020-05" db="EMBL/GenBank/DDBJ databases">
        <title>Mycena genomes resolve the evolution of fungal bioluminescence.</title>
        <authorList>
            <person name="Tsai I.J."/>
        </authorList>
    </citation>
    <scope>NUCLEOTIDE SEQUENCE</scope>
    <source>
        <strain evidence="7">171206Taipei</strain>
    </source>
</reference>
<evidence type="ECO:0000256" key="5">
    <source>
        <dbReference type="ARBA" id="ARBA00023180"/>
    </source>
</evidence>
<dbReference type="EMBL" id="JACAZF010000005">
    <property type="protein sequence ID" value="KAF7304152.1"/>
    <property type="molecule type" value="Genomic_DNA"/>
</dbReference>
<keyword evidence="6" id="KW-0732">Signal</keyword>
<comment type="similarity">
    <text evidence="1 6">Belongs to the peptidase S10 family.</text>
</comment>
<evidence type="ECO:0000313" key="8">
    <source>
        <dbReference type="Proteomes" id="UP000636479"/>
    </source>
</evidence>
<proteinExistence type="inferred from homology"/>
<dbReference type="EC" id="3.4.16.-" evidence="6"/>
<accession>A0A8H6STM4</accession>
<organism evidence="7 8">
    <name type="scientific">Mycena indigotica</name>
    <dbReference type="NCBI Taxonomy" id="2126181"/>
    <lineage>
        <taxon>Eukaryota</taxon>
        <taxon>Fungi</taxon>
        <taxon>Dikarya</taxon>
        <taxon>Basidiomycota</taxon>
        <taxon>Agaricomycotina</taxon>
        <taxon>Agaricomycetes</taxon>
        <taxon>Agaricomycetidae</taxon>
        <taxon>Agaricales</taxon>
        <taxon>Marasmiineae</taxon>
        <taxon>Mycenaceae</taxon>
        <taxon>Mycena</taxon>
    </lineage>
</organism>
<dbReference type="Pfam" id="PF00450">
    <property type="entry name" value="Peptidase_S10"/>
    <property type="match status" value="1"/>
</dbReference>
<dbReference type="InterPro" id="IPR018202">
    <property type="entry name" value="Ser_caboxypep_ser_AS"/>
</dbReference>
<dbReference type="Proteomes" id="UP000636479">
    <property type="component" value="Unassembled WGS sequence"/>
</dbReference>
<feature type="chain" id="PRO_5034658149" description="Carboxypeptidase" evidence="6">
    <location>
        <begin position="19"/>
        <end position="504"/>
    </location>
</feature>
<dbReference type="GeneID" id="59345719"/>
<dbReference type="SUPFAM" id="SSF53474">
    <property type="entry name" value="alpha/beta-Hydrolases"/>
    <property type="match status" value="1"/>
</dbReference>
<dbReference type="Gene3D" id="1.10.287.410">
    <property type="match status" value="1"/>
</dbReference>
<dbReference type="AlphaFoldDB" id="A0A8H6STM4"/>